<evidence type="ECO:0000256" key="1">
    <source>
        <dbReference type="ARBA" id="ARBA00023002"/>
    </source>
</evidence>
<dbReference type="GO" id="GO:0005737">
    <property type="term" value="C:cytoplasm"/>
    <property type="evidence" value="ECO:0007669"/>
    <property type="project" value="TreeGrafter"/>
</dbReference>
<organism evidence="3 4">
    <name type="scientific">Saltatorellus ferox</name>
    <dbReference type="NCBI Taxonomy" id="2528018"/>
    <lineage>
        <taxon>Bacteria</taxon>
        <taxon>Pseudomonadati</taxon>
        <taxon>Planctomycetota</taxon>
        <taxon>Planctomycetia</taxon>
        <taxon>Planctomycetia incertae sedis</taxon>
        <taxon>Saltatorellus</taxon>
    </lineage>
</organism>
<evidence type="ECO:0000313" key="3">
    <source>
        <dbReference type="EMBL" id="QDV05411.1"/>
    </source>
</evidence>
<gene>
    <name evidence="3" type="primary">dadA</name>
    <name evidence="3" type="ORF">Poly30_09080</name>
</gene>
<proteinExistence type="predicted"/>
<dbReference type="EC" id="1.4.99.6" evidence="3"/>
<dbReference type="Gene3D" id="3.30.9.10">
    <property type="entry name" value="D-Amino Acid Oxidase, subunit A, domain 2"/>
    <property type="match status" value="1"/>
</dbReference>
<evidence type="ECO:0000259" key="2">
    <source>
        <dbReference type="Pfam" id="PF01266"/>
    </source>
</evidence>
<dbReference type="PANTHER" id="PTHR13847:SF289">
    <property type="entry name" value="GLYCINE OXIDASE"/>
    <property type="match status" value="1"/>
</dbReference>
<dbReference type="InterPro" id="IPR006076">
    <property type="entry name" value="FAD-dep_OxRdtase"/>
</dbReference>
<accession>A0A518EMX3</accession>
<feature type="domain" description="FAD dependent oxidoreductase" evidence="2">
    <location>
        <begin position="22"/>
        <end position="421"/>
    </location>
</feature>
<keyword evidence="4" id="KW-1185">Reference proteome</keyword>
<dbReference type="RefSeq" id="WP_145194818.1">
    <property type="nucleotide sequence ID" value="NZ_CP036434.1"/>
</dbReference>
<dbReference type="AlphaFoldDB" id="A0A518EMX3"/>
<evidence type="ECO:0000313" key="4">
    <source>
        <dbReference type="Proteomes" id="UP000320390"/>
    </source>
</evidence>
<dbReference type="SUPFAM" id="SSF54373">
    <property type="entry name" value="FAD-linked reductases, C-terminal domain"/>
    <property type="match status" value="1"/>
</dbReference>
<name>A0A518EMX3_9BACT</name>
<dbReference type="InterPro" id="IPR036188">
    <property type="entry name" value="FAD/NAD-bd_sf"/>
</dbReference>
<sequence length="440" mass="47911">MIQTSSSVAKAAARGAASPGDHVAVIGGGVIGGMSAWYLARAGYRVTVIERDAFGAACSHGNCGYICPSHILPLCQPGAVTKTMRAMLKPNSPFAVKPRLSKSFVSWFWNFTRSCNERDMMETGRALHGLLQSSLSLYRELVNDDGVDCEWQEHGLLFVHDDANAFQMYAETDRMLREEFGVGATPYDGESALELEPALKPGIAGAWHYEGDCHLRPDKLLEEIRQRLEGMGVEFLESTSVESFEKGGPAGGASRVVAKNGAGERITVDADHFVVATGAMTPFLNEHLGVRIPIEPGKGYSITMTKPGRMPKYPLIFEDSHVAVTPMETGYRIGSTMEFVGYDTSINQKRLGLLTAAAEKHLVDPLGPEVTEEWYGWRPMTWDGRPIIDRSPAHANVWIAAGHSMLGLSMATGTGRLVTEMIGGGETHLDPAPFRVSRFH</sequence>
<dbReference type="OrthoDB" id="9794226at2"/>
<dbReference type="Pfam" id="PF01266">
    <property type="entry name" value="DAO"/>
    <property type="match status" value="1"/>
</dbReference>
<dbReference type="GO" id="GO:0016491">
    <property type="term" value="F:oxidoreductase activity"/>
    <property type="evidence" value="ECO:0007669"/>
    <property type="project" value="UniProtKB-KW"/>
</dbReference>
<dbReference type="SUPFAM" id="SSF51905">
    <property type="entry name" value="FAD/NAD(P)-binding domain"/>
    <property type="match status" value="1"/>
</dbReference>
<dbReference type="PANTHER" id="PTHR13847">
    <property type="entry name" value="SARCOSINE DEHYDROGENASE-RELATED"/>
    <property type="match status" value="1"/>
</dbReference>
<keyword evidence="1 3" id="KW-0560">Oxidoreductase</keyword>
<reference evidence="3 4" key="1">
    <citation type="submission" date="2019-02" db="EMBL/GenBank/DDBJ databases">
        <title>Deep-cultivation of Planctomycetes and their phenomic and genomic characterization uncovers novel biology.</title>
        <authorList>
            <person name="Wiegand S."/>
            <person name="Jogler M."/>
            <person name="Boedeker C."/>
            <person name="Pinto D."/>
            <person name="Vollmers J."/>
            <person name="Rivas-Marin E."/>
            <person name="Kohn T."/>
            <person name="Peeters S.H."/>
            <person name="Heuer A."/>
            <person name="Rast P."/>
            <person name="Oberbeckmann S."/>
            <person name="Bunk B."/>
            <person name="Jeske O."/>
            <person name="Meyerdierks A."/>
            <person name="Storesund J.E."/>
            <person name="Kallscheuer N."/>
            <person name="Luecker S."/>
            <person name="Lage O.M."/>
            <person name="Pohl T."/>
            <person name="Merkel B.J."/>
            <person name="Hornburger P."/>
            <person name="Mueller R.-W."/>
            <person name="Bruemmer F."/>
            <person name="Labrenz M."/>
            <person name="Spormann A.M."/>
            <person name="Op den Camp H."/>
            <person name="Overmann J."/>
            <person name="Amann R."/>
            <person name="Jetten M.S.M."/>
            <person name="Mascher T."/>
            <person name="Medema M.H."/>
            <person name="Devos D.P."/>
            <person name="Kaster A.-K."/>
            <person name="Ovreas L."/>
            <person name="Rohde M."/>
            <person name="Galperin M.Y."/>
            <person name="Jogler C."/>
        </authorList>
    </citation>
    <scope>NUCLEOTIDE SEQUENCE [LARGE SCALE GENOMIC DNA]</scope>
    <source>
        <strain evidence="3 4">Poly30</strain>
    </source>
</reference>
<protein>
    <submittedName>
        <fullName evidence="3">D-amino acid dehydrogenase small subunit</fullName>
        <ecNumber evidence="3">1.4.99.6</ecNumber>
    </submittedName>
</protein>
<dbReference type="Proteomes" id="UP000320390">
    <property type="component" value="Chromosome"/>
</dbReference>
<dbReference type="Gene3D" id="3.50.50.60">
    <property type="entry name" value="FAD/NAD(P)-binding domain"/>
    <property type="match status" value="2"/>
</dbReference>
<dbReference type="EMBL" id="CP036434">
    <property type="protein sequence ID" value="QDV05411.1"/>
    <property type="molecule type" value="Genomic_DNA"/>
</dbReference>